<evidence type="ECO:0000313" key="2">
    <source>
        <dbReference type="Proteomes" id="UP001234178"/>
    </source>
</evidence>
<accession>A0ABR0AT27</accession>
<gene>
    <name evidence="1" type="ORF">OUZ56_017490</name>
</gene>
<proteinExistence type="predicted"/>
<organism evidence="1 2">
    <name type="scientific">Daphnia magna</name>
    <dbReference type="NCBI Taxonomy" id="35525"/>
    <lineage>
        <taxon>Eukaryota</taxon>
        <taxon>Metazoa</taxon>
        <taxon>Ecdysozoa</taxon>
        <taxon>Arthropoda</taxon>
        <taxon>Crustacea</taxon>
        <taxon>Branchiopoda</taxon>
        <taxon>Diplostraca</taxon>
        <taxon>Cladocera</taxon>
        <taxon>Anomopoda</taxon>
        <taxon>Daphniidae</taxon>
        <taxon>Daphnia</taxon>
    </lineage>
</organism>
<dbReference type="EMBL" id="JAOYFB010000038">
    <property type="protein sequence ID" value="KAK4028210.1"/>
    <property type="molecule type" value="Genomic_DNA"/>
</dbReference>
<evidence type="ECO:0000313" key="1">
    <source>
        <dbReference type="EMBL" id="KAK4028210.1"/>
    </source>
</evidence>
<sequence length="114" mass="13206">MNFSLANHTNSSPHLESNIDLQHHIQKRYTYAIDNDREGRRGDGHIGKGWVLRFKAITHINSSPHLESITDLKHHIQKRYTYAIDSDVQYETQNSQIIQLQYDHQNSLTDPGAI</sequence>
<comment type="caution">
    <text evidence="1">The sequence shown here is derived from an EMBL/GenBank/DDBJ whole genome shotgun (WGS) entry which is preliminary data.</text>
</comment>
<name>A0ABR0AT27_9CRUS</name>
<keyword evidence="2" id="KW-1185">Reference proteome</keyword>
<dbReference type="Proteomes" id="UP001234178">
    <property type="component" value="Unassembled WGS sequence"/>
</dbReference>
<reference evidence="1 2" key="1">
    <citation type="journal article" date="2023" name="Nucleic Acids Res.">
        <title>The hologenome of Daphnia magna reveals possible DNA methylation and microbiome-mediated evolution of the host genome.</title>
        <authorList>
            <person name="Chaturvedi A."/>
            <person name="Li X."/>
            <person name="Dhandapani V."/>
            <person name="Marshall H."/>
            <person name="Kissane S."/>
            <person name="Cuenca-Cambronero M."/>
            <person name="Asole G."/>
            <person name="Calvet F."/>
            <person name="Ruiz-Romero M."/>
            <person name="Marangio P."/>
            <person name="Guigo R."/>
            <person name="Rago D."/>
            <person name="Mirbahai L."/>
            <person name="Eastwood N."/>
            <person name="Colbourne J.K."/>
            <person name="Zhou J."/>
            <person name="Mallon E."/>
            <person name="Orsini L."/>
        </authorList>
    </citation>
    <scope>NUCLEOTIDE SEQUENCE [LARGE SCALE GENOMIC DNA]</scope>
    <source>
        <strain evidence="1">LRV0_1</strain>
    </source>
</reference>
<protein>
    <submittedName>
        <fullName evidence="1">Uncharacterized protein</fullName>
    </submittedName>
</protein>